<proteinExistence type="predicted"/>
<reference evidence="2 3" key="1">
    <citation type="submission" date="2021-03" db="EMBL/GenBank/DDBJ databases">
        <title>Sequencing the genomes of 1000 actinobacteria strains.</title>
        <authorList>
            <person name="Klenk H.-P."/>
        </authorList>
    </citation>
    <scope>NUCLEOTIDE SEQUENCE [LARGE SCALE GENOMIC DNA]</scope>
    <source>
        <strain evidence="2 3">DSM 15454</strain>
    </source>
</reference>
<dbReference type="InterPro" id="IPR002734">
    <property type="entry name" value="RibDG_C"/>
</dbReference>
<dbReference type="InterPro" id="IPR024072">
    <property type="entry name" value="DHFR-like_dom_sf"/>
</dbReference>
<dbReference type="SUPFAM" id="SSF53597">
    <property type="entry name" value="Dihydrofolate reductase-like"/>
    <property type="match status" value="1"/>
</dbReference>
<evidence type="ECO:0000313" key="3">
    <source>
        <dbReference type="Proteomes" id="UP000766570"/>
    </source>
</evidence>
<gene>
    <name evidence="2" type="ORF">JOF46_003494</name>
</gene>
<evidence type="ECO:0000259" key="1">
    <source>
        <dbReference type="Pfam" id="PF01872"/>
    </source>
</evidence>
<protein>
    <submittedName>
        <fullName evidence="2">Dihydrofolate reductase</fullName>
    </submittedName>
</protein>
<accession>A0ABS4WH98</accession>
<comment type="caution">
    <text evidence="2">The sequence shown here is derived from an EMBL/GenBank/DDBJ whole genome shotgun (WGS) entry which is preliminary data.</text>
</comment>
<dbReference type="RefSeq" id="WP_209909441.1">
    <property type="nucleotide sequence ID" value="NZ_BAAAMI010000013.1"/>
</dbReference>
<name>A0ABS4WH98_9MICC</name>
<feature type="domain" description="Bacterial bifunctional deaminase-reductase C-terminal" evidence="1">
    <location>
        <begin position="5"/>
        <end position="169"/>
    </location>
</feature>
<organism evidence="2 3">
    <name type="scientific">Paeniglutamicibacter psychrophenolicus</name>
    <dbReference type="NCBI Taxonomy" id="257454"/>
    <lineage>
        <taxon>Bacteria</taxon>
        <taxon>Bacillati</taxon>
        <taxon>Actinomycetota</taxon>
        <taxon>Actinomycetes</taxon>
        <taxon>Micrococcales</taxon>
        <taxon>Micrococcaceae</taxon>
        <taxon>Paeniglutamicibacter</taxon>
    </lineage>
</organism>
<dbReference type="Proteomes" id="UP000766570">
    <property type="component" value="Unassembled WGS sequence"/>
</dbReference>
<keyword evidence="3" id="KW-1185">Reference proteome</keyword>
<evidence type="ECO:0000313" key="2">
    <source>
        <dbReference type="EMBL" id="MBP2375582.1"/>
    </source>
</evidence>
<dbReference type="Pfam" id="PF01872">
    <property type="entry name" value="RibD_C"/>
    <property type="match status" value="1"/>
</dbReference>
<sequence>MGELHVNMHITMDGVIQANGGPSDQDGGFEYPGWETPYRTAEAGAQIIADVQESDALLLGRITYELFASYWPGKTDPIGVAFDAAPKYLASRGTPELTWENTTQLVDAAAALPALLAAHRQIHTWGSADLLQSLFTARLVDQLNLWVYPVVLGTGKKLFPNGVEASRFEMVEAPRSFGTGVMVVRYKCLKQPPATSA</sequence>
<dbReference type="Gene3D" id="3.40.430.10">
    <property type="entry name" value="Dihydrofolate Reductase, subunit A"/>
    <property type="match status" value="1"/>
</dbReference>
<dbReference type="EMBL" id="JAGIOE010000001">
    <property type="protein sequence ID" value="MBP2375582.1"/>
    <property type="molecule type" value="Genomic_DNA"/>
</dbReference>